<dbReference type="Proteomes" id="UP000233120">
    <property type="component" value="Unassembled WGS sequence"/>
</dbReference>
<dbReference type="GO" id="GO:0016746">
    <property type="term" value="F:acyltransferase activity"/>
    <property type="evidence" value="ECO:0007669"/>
    <property type="project" value="UniProtKB-KW"/>
</dbReference>
<proteinExistence type="inferred from homology"/>
<dbReference type="InterPro" id="IPR050087">
    <property type="entry name" value="AON_synthase_class-II"/>
</dbReference>
<dbReference type="OMA" id="FCSKMEA"/>
<dbReference type="SUPFAM" id="SSF53383">
    <property type="entry name" value="PLP-dependent transferases"/>
    <property type="match status" value="1"/>
</dbReference>
<dbReference type="InterPro" id="IPR015421">
    <property type="entry name" value="PyrdxlP-dep_Trfase_major"/>
</dbReference>
<organism evidence="6 7">
    <name type="scientific">Macaca nemestrina</name>
    <name type="common">Pig-tailed macaque</name>
    <dbReference type="NCBI Taxonomy" id="9545"/>
    <lineage>
        <taxon>Eukaryota</taxon>
        <taxon>Metazoa</taxon>
        <taxon>Chordata</taxon>
        <taxon>Craniata</taxon>
        <taxon>Vertebrata</taxon>
        <taxon>Euteleostomi</taxon>
        <taxon>Mammalia</taxon>
        <taxon>Eutheria</taxon>
        <taxon>Euarchontoglires</taxon>
        <taxon>Primates</taxon>
        <taxon>Haplorrhini</taxon>
        <taxon>Catarrhini</taxon>
        <taxon>Cercopithecidae</taxon>
        <taxon>Cercopithecinae</taxon>
        <taxon>Macaca</taxon>
    </lineage>
</organism>
<evidence type="ECO:0000259" key="5">
    <source>
        <dbReference type="Pfam" id="PF00155"/>
    </source>
</evidence>
<name>A0A2K6B8J8_MACNE</name>
<comment type="similarity">
    <text evidence="2">Belongs to the class-II pyridoxal-phosphate-dependent aminotransferase family.</text>
</comment>
<dbReference type="InterPro" id="IPR015422">
    <property type="entry name" value="PyrdxlP-dep_Trfase_small"/>
</dbReference>
<keyword evidence="7" id="KW-1185">Reference proteome</keyword>
<protein>
    <recommendedName>
        <fullName evidence="5">Aminotransferase class I/classII large domain-containing protein</fullName>
    </recommendedName>
</protein>
<dbReference type="GO" id="GO:0030170">
    <property type="term" value="F:pyridoxal phosphate binding"/>
    <property type="evidence" value="ECO:0007669"/>
    <property type="project" value="InterPro"/>
</dbReference>
<feature type="domain" description="Aminotransferase class I/classII large" evidence="5">
    <location>
        <begin position="1"/>
        <end position="189"/>
    </location>
</feature>
<dbReference type="Bgee" id="ENSMNEG00000028429">
    <property type="expression patterns" value="Expressed in thymus and 3 other cell types or tissues"/>
</dbReference>
<evidence type="ECO:0000313" key="7">
    <source>
        <dbReference type="Proteomes" id="UP000233120"/>
    </source>
</evidence>
<dbReference type="Gene3D" id="3.90.1150.10">
    <property type="entry name" value="Aspartate Aminotransferase, domain 1"/>
    <property type="match status" value="1"/>
</dbReference>
<dbReference type="InterPro" id="IPR004839">
    <property type="entry name" value="Aminotransferase_I/II_large"/>
</dbReference>
<dbReference type="Pfam" id="PF00155">
    <property type="entry name" value="Aminotran_1_2"/>
    <property type="match status" value="1"/>
</dbReference>
<dbReference type="GeneTree" id="ENSGT00940000155729"/>
<evidence type="ECO:0000256" key="1">
    <source>
        <dbReference type="ARBA" id="ARBA00001933"/>
    </source>
</evidence>
<reference evidence="6" key="2">
    <citation type="submission" date="2025-09" db="UniProtKB">
        <authorList>
            <consortium name="Ensembl"/>
        </authorList>
    </citation>
    <scope>IDENTIFICATION</scope>
</reference>
<dbReference type="InterPro" id="IPR015424">
    <property type="entry name" value="PyrdxlP-dep_Trfase"/>
</dbReference>
<sequence>MDGDSIPPQEICRLASRHGALVFVDECHATGFLKGPTRGGTDELLDVMGQVTIINSSLGKALGGATGGYTIGHGPLVSLLLPPAVVGCLSKALNLLLESNTIIHSTAAKTQWFCSKMEAAGFTVSGASHPICPVMLGDAQLTSCMADDMLKRGIFVIGFSYPVVSKGKARIWVQISAVHNKEDIDCRVEAFMEVGQLHGALP</sequence>
<dbReference type="Gene3D" id="3.40.640.10">
    <property type="entry name" value="Type I PLP-dependent aspartate aminotransferase-like (Major domain)"/>
    <property type="match status" value="1"/>
</dbReference>
<keyword evidence="3" id="KW-0808">Transferase</keyword>
<keyword evidence="4" id="KW-0012">Acyltransferase</keyword>
<dbReference type="AlphaFoldDB" id="A0A2K6B8J8"/>
<evidence type="ECO:0000256" key="2">
    <source>
        <dbReference type="ARBA" id="ARBA00008392"/>
    </source>
</evidence>
<evidence type="ECO:0000313" key="6">
    <source>
        <dbReference type="Ensembl" id="ENSMNEP00000007724.1"/>
    </source>
</evidence>
<reference evidence="6" key="1">
    <citation type="submission" date="2025-08" db="UniProtKB">
        <authorList>
            <consortium name="Ensembl"/>
        </authorList>
    </citation>
    <scope>IDENTIFICATION</scope>
</reference>
<accession>A0A2K6B8J8</accession>
<comment type="cofactor">
    <cofactor evidence="1">
        <name>pyridoxal 5'-phosphate</name>
        <dbReference type="ChEBI" id="CHEBI:597326"/>
    </cofactor>
</comment>
<dbReference type="Ensembl" id="ENSMNET00000031888.1">
    <property type="protein sequence ID" value="ENSMNEP00000007724.1"/>
    <property type="gene ID" value="ENSMNEG00000028429.1"/>
</dbReference>
<evidence type="ECO:0000256" key="4">
    <source>
        <dbReference type="ARBA" id="ARBA00023315"/>
    </source>
</evidence>
<dbReference type="PANTHER" id="PTHR13693">
    <property type="entry name" value="CLASS II AMINOTRANSFERASE/8-AMINO-7-OXONONANOATE SYNTHASE"/>
    <property type="match status" value="1"/>
</dbReference>
<evidence type="ECO:0000256" key="3">
    <source>
        <dbReference type="ARBA" id="ARBA00022679"/>
    </source>
</evidence>
<dbReference type="GO" id="GO:0005739">
    <property type="term" value="C:mitochondrion"/>
    <property type="evidence" value="ECO:0007669"/>
    <property type="project" value="TreeGrafter"/>
</dbReference>
<dbReference type="STRING" id="9545.ENSMNEP00000007724"/>
<dbReference type="PANTHER" id="PTHR13693:SF102">
    <property type="entry name" value="2-AMINO-3-KETOBUTYRATE COENZYME A LIGASE, MITOCHONDRIAL"/>
    <property type="match status" value="1"/>
</dbReference>